<dbReference type="SUPFAM" id="SSF52540">
    <property type="entry name" value="P-loop containing nucleoside triphosphate hydrolases"/>
    <property type="match status" value="1"/>
</dbReference>
<dbReference type="Gene3D" id="3.40.50.300">
    <property type="entry name" value="P-loop containing nucleotide triphosphate hydrolases"/>
    <property type="match status" value="1"/>
</dbReference>
<dbReference type="CDD" id="cd03254">
    <property type="entry name" value="ABCC_Glucan_exporter_like"/>
    <property type="match status" value="1"/>
</dbReference>
<dbReference type="Proteomes" id="UP000278746">
    <property type="component" value="Unassembled WGS sequence"/>
</dbReference>
<feature type="domain" description="ABC transmembrane type-1" evidence="11">
    <location>
        <begin position="58"/>
        <end position="338"/>
    </location>
</feature>
<dbReference type="Pfam" id="PF00664">
    <property type="entry name" value="ABC_membrane"/>
    <property type="match status" value="1"/>
</dbReference>
<dbReference type="InterPro" id="IPR036640">
    <property type="entry name" value="ABC1_TM_sf"/>
</dbReference>
<evidence type="ECO:0000259" key="11">
    <source>
        <dbReference type="PROSITE" id="PS50929"/>
    </source>
</evidence>
<keyword evidence="8 9" id="KW-0472">Membrane</keyword>
<dbReference type="EMBL" id="RHIB01000003">
    <property type="protein sequence ID" value="RNA66796.1"/>
    <property type="molecule type" value="Genomic_DNA"/>
</dbReference>
<dbReference type="Gene3D" id="1.20.1560.10">
    <property type="entry name" value="ABC transporter type 1, transmembrane domain"/>
    <property type="match status" value="1"/>
</dbReference>
<accession>A0A3M7TNU3</accession>
<dbReference type="PROSITE" id="PS50893">
    <property type="entry name" value="ABC_TRANSPORTER_2"/>
    <property type="match status" value="1"/>
</dbReference>
<sequence length="616" mass="68809">MLNELKKPFQYKKIDLDKIETKKAGAYSFQKPKADNFWGTVKRIGRYLAESKGLLTYVILMIVLSSAMALLGPFLVGVSIDNYIVENDIGALGYMLIALAVVYVLHSLSVWQQHMWMIRIAQDTVFKMRTQLFRHLHKLPIPFFDKRQHGDLMSRVTNDMENVSNTLNSSVIQIVSSVLTLVGTVAVMLWLSPLLTLITMLIIPSMVFGMKWITKRTSKLFKAQQKNLGELNGYIQETMSGQRIVKTFSQEEKVIADFMEKNEKLRGTAFWAQTFSGFIPKLMNMLNNLSFAVIAFVGGILALNGMISIGVIVIFAEYARQFTRPLNDLANQFNLLLSAVAGAERVFNIIDEEEEASDEAEALELAGVAGAVRFNHVSFSYEGNDDTINDLSFKAAPGETVAFVGPTGAGKTTLINLLSRFYEATDGEITIDGQDITTVKRENLRQHMGFVLQDSFLFEGTIRENIRYGRLDATDEEVERAASLANARSFIEKMPDGFDTKLSVDGGGISQGQRQLLAIARAILADPSILILDEATSSIDTVTEIKIQEALQRLMEGRTSFVIAHRLNTIQNADQIIVLDHGEIVEKGSHDDLLEEEGFYHGLYHSQLKQEMQTTS</sequence>
<dbReference type="InterPro" id="IPR011527">
    <property type="entry name" value="ABC1_TM_dom"/>
</dbReference>
<dbReference type="PROSITE" id="PS50929">
    <property type="entry name" value="ABC_TM1F"/>
    <property type="match status" value="1"/>
</dbReference>
<comment type="subcellular location">
    <subcellularLocation>
        <location evidence="1">Cell membrane</location>
        <topology evidence="1">Multi-pass membrane protein</topology>
    </subcellularLocation>
</comment>
<dbReference type="InterPro" id="IPR039421">
    <property type="entry name" value="Type_1_exporter"/>
</dbReference>
<evidence type="ECO:0000313" key="12">
    <source>
        <dbReference type="EMBL" id="RNA66796.1"/>
    </source>
</evidence>
<evidence type="ECO:0000256" key="4">
    <source>
        <dbReference type="ARBA" id="ARBA00022692"/>
    </source>
</evidence>
<keyword evidence="7 9" id="KW-1133">Transmembrane helix</keyword>
<dbReference type="GO" id="GO:0015421">
    <property type="term" value="F:ABC-type oligopeptide transporter activity"/>
    <property type="evidence" value="ECO:0007669"/>
    <property type="project" value="TreeGrafter"/>
</dbReference>
<keyword evidence="5" id="KW-0547">Nucleotide-binding</keyword>
<keyword evidence="3" id="KW-1003">Cell membrane</keyword>
<feature type="transmembrane region" description="Helical" evidence="9">
    <location>
        <begin position="92"/>
        <end position="111"/>
    </location>
</feature>
<dbReference type="SMART" id="SM00382">
    <property type="entry name" value="AAA"/>
    <property type="match status" value="1"/>
</dbReference>
<dbReference type="GO" id="GO:0016887">
    <property type="term" value="F:ATP hydrolysis activity"/>
    <property type="evidence" value="ECO:0007669"/>
    <property type="project" value="InterPro"/>
</dbReference>
<feature type="transmembrane region" description="Helical" evidence="9">
    <location>
        <begin position="54"/>
        <end position="80"/>
    </location>
</feature>
<feature type="domain" description="ABC transporter" evidence="10">
    <location>
        <begin position="372"/>
        <end position="606"/>
    </location>
</feature>
<dbReference type="GO" id="GO:0005886">
    <property type="term" value="C:plasma membrane"/>
    <property type="evidence" value="ECO:0007669"/>
    <property type="project" value="UniProtKB-SubCell"/>
</dbReference>
<evidence type="ECO:0000256" key="9">
    <source>
        <dbReference type="SAM" id="Phobius"/>
    </source>
</evidence>
<dbReference type="PROSITE" id="PS00211">
    <property type="entry name" value="ABC_TRANSPORTER_1"/>
    <property type="match status" value="1"/>
</dbReference>
<dbReference type="RefSeq" id="WP_122900600.1">
    <property type="nucleotide sequence ID" value="NZ_RHIB01000003.1"/>
</dbReference>
<keyword evidence="6 12" id="KW-0067">ATP-binding</keyword>
<evidence type="ECO:0000256" key="7">
    <source>
        <dbReference type="ARBA" id="ARBA00022989"/>
    </source>
</evidence>
<keyword evidence="4 9" id="KW-0812">Transmembrane</keyword>
<dbReference type="InterPro" id="IPR003439">
    <property type="entry name" value="ABC_transporter-like_ATP-bd"/>
</dbReference>
<evidence type="ECO:0000256" key="3">
    <source>
        <dbReference type="ARBA" id="ARBA00022475"/>
    </source>
</evidence>
<dbReference type="InterPro" id="IPR017871">
    <property type="entry name" value="ABC_transporter-like_CS"/>
</dbReference>
<keyword evidence="2" id="KW-0813">Transport</keyword>
<gene>
    <name evidence="12" type="ORF">EBO34_16445</name>
</gene>
<protein>
    <submittedName>
        <fullName evidence="12">ABC transporter ATP-binding protein</fullName>
    </submittedName>
</protein>
<comment type="caution">
    <text evidence="12">The sequence shown here is derived from an EMBL/GenBank/DDBJ whole genome shotgun (WGS) entry which is preliminary data.</text>
</comment>
<proteinExistence type="predicted"/>
<evidence type="ECO:0000256" key="8">
    <source>
        <dbReference type="ARBA" id="ARBA00023136"/>
    </source>
</evidence>
<dbReference type="InterPro" id="IPR003593">
    <property type="entry name" value="AAA+_ATPase"/>
</dbReference>
<dbReference type="GO" id="GO:0005524">
    <property type="term" value="F:ATP binding"/>
    <property type="evidence" value="ECO:0007669"/>
    <property type="project" value="UniProtKB-KW"/>
</dbReference>
<dbReference type="PANTHER" id="PTHR43394:SF1">
    <property type="entry name" value="ATP-BINDING CASSETTE SUB-FAMILY B MEMBER 10, MITOCHONDRIAL"/>
    <property type="match status" value="1"/>
</dbReference>
<dbReference type="SUPFAM" id="SSF90123">
    <property type="entry name" value="ABC transporter transmembrane region"/>
    <property type="match status" value="1"/>
</dbReference>
<dbReference type="PANTHER" id="PTHR43394">
    <property type="entry name" value="ATP-DEPENDENT PERMEASE MDL1, MITOCHONDRIAL"/>
    <property type="match status" value="1"/>
</dbReference>
<dbReference type="InterPro" id="IPR027417">
    <property type="entry name" value="P-loop_NTPase"/>
</dbReference>
<dbReference type="Pfam" id="PF00005">
    <property type="entry name" value="ABC_tran"/>
    <property type="match status" value="1"/>
</dbReference>
<reference evidence="12 13" key="1">
    <citation type="submission" date="2018-10" db="EMBL/GenBank/DDBJ databases">
        <title>Bacillus Keqinensis sp. nov., a moderately halophilic bacterium isolated from a saline-alkaline lake.</title>
        <authorList>
            <person name="Wang H."/>
        </authorList>
    </citation>
    <scope>NUCLEOTIDE SEQUENCE [LARGE SCALE GENOMIC DNA]</scope>
    <source>
        <strain evidence="12 13">KQ-3</strain>
    </source>
</reference>
<feature type="transmembrane region" description="Helical" evidence="9">
    <location>
        <begin position="170"/>
        <end position="191"/>
    </location>
</feature>
<evidence type="ECO:0000256" key="1">
    <source>
        <dbReference type="ARBA" id="ARBA00004651"/>
    </source>
</evidence>
<dbReference type="FunFam" id="3.40.50.300:FF:000287">
    <property type="entry name" value="Multidrug ABC transporter ATP-binding protein"/>
    <property type="match status" value="1"/>
</dbReference>
<dbReference type="CDD" id="cd18547">
    <property type="entry name" value="ABC_6TM_Tm288_like"/>
    <property type="match status" value="1"/>
</dbReference>
<name>A0A3M7TNU3_9BACI</name>
<keyword evidence="13" id="KW-1185">Reference proteome</keyword>
<dbReference type="FunFam" id="1.20.1560.10:FF:000011">
    <property type="entry name" value="Multidrug ABC transporter ATP-binding protein"/>
    <property type="match status" value="1"/>
</dbReference>
<feature type="transmembrane region" description="Helical" evidence="9">
    <location>
        <begin position="197"/>
        <end position="214"/>
    </location>
</feature>
<evidence type="ECO:0000259" key="10">
    <source>
        <dbReference type="PROSITE" id="PS50893"/>
    </source>
</evidence>
<evidence type="ECO:0000256" key="2">
    <source>
        <dbReference type="ARBA" id="ARBA00022448"/>
    </source>
</evidence>
<evidence type="ECO:0000313" key="13">
    <source>
        <dbReference type="Proteomes" id="UP000278746"/>
    </source>
</evidence>
<evidence type="ECO:0000256" key="6">
    <source>
        <dbReference type="ARBA" id="ARBA00022840"/>
    </source>
</evidence>
<dbReference type="AlphaFoldDB" id="A0A3M7TNU3"/>
<organism evidence="12 13">
    <name type="scientific">Alteribacter keqinensis</name>
    <dbReference type="NCBI Taxonomy" id="2483800"/>
    <lineage>
        <taxon>Bacteria</taxon>
        <taxon>Bacillati</taxon>
        <taxon>Bacillota</taxon>
        <taxon>Bacilli</taxon>
        <taxon>Bacillales</taxon>
        <taxon>Bacillaceae</taxon>
        <taxon>Alteribacter</taxon>
    </lineage>
</organism>
<dbReference type="OrthoDB" id="9770415at2"/>
<feature type="transmembrane region" description="Helical" evidence="9">
    <location>
        <begin position="291"/>
        <end position="316"/>
    </location>
</feature>
<evidence type="ECO:0000256" key="5">
    <source>
        <dbReference type="ARBA" id="ARBA00022741"/>
    </source>
</evidence>